<protein>
    <submittedName>
        <fullName evidence="2">3333_t:CDS:1</fullName>
    </submittedName>
</protein>
<gene>
    <name evidence="2" type="ORF">DERYTH_LOCUS10528</name>
</gene>
<reference evidence="2" key="1">
    <citation type="submission" date="2021-06" db="EMBL/GenBank/DDBJ databases">
        <authorList>
            <person name="Kallberg Y."/>
            <person name="Tangrot J."/>
            <person name="Rosling A."/>
        </authorList>
    </citation>
    <scope>NUCLEOTIDE SEQUENCE</scope>
    <source>
        <strain evidence="2">MA453B</strain>
    </source>
</reference>
<dbReference type="Proteomes" id="UP000789405">
    <property type="component" value="Unassembled WGS sequence"/>
</dbReference>
<keyword evidence="3" id="KW-1185">Reference proteome</keyword>
<evidence type="ECO:0000313" key="3">
    <source>
        <dbReference type="Proteomes" id="UP000789405"/>
    </source>
</evidence>
<accession>A0A9N9DYJ4</accession>
<proteinExistence type="predicted"/>
<comment type="caution">
    <text evidence="2">The sequence shown here is derived from an EMBL/GenBank/DDBJ whole genome shotgun (WGS) entry which is preliminary data.</text>
</comment>
<evidence type="ECO:0000256" key="1">
    <source>
        <dbReference type="SAM" id="MobiDB-lite"/>
    </source>
</evidence>
<organism evidence="2 3">
    <name type="scientific">Dentiscutata erythropus</name>
    <dbReference type="NCBI Taxonomy" id="1348616"/>
    <lineage>
        <taxon>Eukaryota</taxon>
        <taxon>Fungi</taxon>
        <taxon>Fungi incertae sedis</taxon>
        <taxon>Mucoromycota</taxon>
        <taxon>Glomeromycotina</taxon>
        <taxon>Glomeromycetes</taxon>
        <taxon>Diversisporales</taxon>
        <taxon>Gigasporaceae</taxon>
        <taxon>Dentiscutata</taxon>
    </lineage>
</organism>
<feature type="non-terminal residue" evidence="2">
    <location>
        <position position="1"/>
    </location>
</feature>
<sequence>HPTSWKPKDIQSEDHGQCTSRCNQCHDSTKRLNAQVIDYRNPKCAKIIDRATK</sequence>
<dbReference type="AlphaFoldDB" id="A0A9N9DYJ4"/>
<name>A0A9N9DYJ4_9GLOM</name>
<evidence type="ECO:0000313" key="2">
    <source>
        <dbReference type="EMBL" id="CAG8657514.1"/>
    </source>
</evidence>
<dbReference type="EMBL" id="CAJVPY010006163">
    <property type="protein sequence ID" value="CAG8657514.1"/>
    <property type="molecule type" value="Genomic_DNA"/>
</dbReference>
<feature type="compositionally biased region" description="Basic and acidic residues" evidence="1">
    <location>
        <begin position="1"/>
        <end position="16"/>
    </location>
</feature>
<feature type="region of interest" description="Disordered" evidence="1">
    <location>
        <begin position="1"/>
        <end position="22"/>
    </location>
</feature>